<organism evidence="1 2">
    <name type="scientific">Allocoleopsis franciscana PCC 7113</name>
    <dbReference type="NCBI Taxonomy" id="1173027"/>
    <lineage>
        <taxon>Bacteria</taxon>
        <taxon>Bacillati</taxon>
        <taxon>Cyanobacteriota</taxon>
        <taxon>Cyanophyceae</taxon>
        <taxon>Coleofasciculales</taxon>
        <taxon>Coleofasciculaceae</taxon>
        <taxon>Allocoleopsis</taxon>
        <taxon>Allocoleopsis franciscana</taxon>
    </lineage>
</organism>
<dbReference type="InterPro" id="IPR043519">
    <property type="entry name" value="NT_sf"/>
</dbReference>
<dbReference type="STRING" id="1173027.Mic7113_4842"/>
<reference evidence="1 2" key="1">
    <citation type="submission" date="2012-06" db="EMBL/GenBank/DDBJ databases">
        <title>Finished chromosome of genome of Microcoleus sp. PCC 7113.</title>
        <authorList>
            <consortium name="US DOE Joint Genome Institute"/>
            <person name="Gugger M."/>
            <person name="Coursin T."/>
            <person name="Rippka R."/>
            <person name="Tandeau De Marsac N."/>
            <person name="Huntemann M."/>
            <person name="Wei C.-L."/>
            <person name="Han J."/>
            <person name="Detter J.C."/>
            <person name="Han C."/>
            <person name="Tapia R."/>
            <person name="Chen A."/>
            <person name="Kyrpides N."/>
            <person name="Mavromatis K."/>
            <person name="Markowitz V."/>
            <person name="Szeto E."/>
            <person name="Ivanova N."/>
            <person name="Pagani I."/>
            <person name="Pati A."/>
            <person name="Goodwin L."/>
            <person name="Nordberg H.P."/>
            <person name="Cantor M.N."/>
            <person name="Hua S.X."/>
            <person name="Woyke T."/>
            <person name="Kerfeld C.A."/>
        </authorList>
    </citation>
    <scope>NUCLEOTIDE SEQUENCE [LARGE SCALE GENOMIC DNA]</scope>
    <source>
        <strain evidence="1 2">PCC 7113</strain>
    </source>
</reference>
<name>K9WJC7_9CYAN</name>
<evidence type="ECO:0000313" key="2">
    <source>
        <dbReference type="Proteomes" id="UP000010471"/>
    </source>
</evidence>
<dbReference type="AlphaFoldDB" id="K9WJC7"/>
<dbReference type="KEGG" id="mic:Mic7113_4842"/>
<protein>
    <recommendedName>
        <fullName evidence="3">Nucleotidyltransferase family protein</fullName>
    </recommendedName>
</protein>
<dbReference type="eggNOG" id="ENOG502Z98B">
    <property type="taxonomic scope" value="Bacteria"/>
</dbReference>
<sequence>MSEAEAIAMVYTIPKLSTKPGYKPQAFDTSIETDLLTFYLLRQRSPQERLRMAASLTRSARRLSLACLGQQFSHLNSQQLAFKIARAWLQEYCPPDFVPIDNPSMWIQDSVSLAAKLHPIFEQLSIPYYITGGVAAIAYGEPRTTQDLDLVMAISPDGIDSLVRALTGAGFYVPGVDDVKSDRMRTLQITDMESISRADLMVSGNDEFDRQKFERRRRFSSLGVEGLYFASPEDVILNKLRWRQRSGSEKQWRDVLGVLKVQNESLDFRYLRDWGEELGLTEELDRAFTEAGI</sequence>
<dbReference type="PATRIC" id="fig|1173027.3.peg.5370"/>
<evidence type="ECO:0008006" key="3">
    <source>
        <dbReference type="Google" id="ProtNLM"/>
    </source>
</evidence>
<dbReference type="HOGENOM" id="CLU_982446_0_0_3"/>
<evidence type="ECO:0000313" key="1">
    <source>
        <dbReference type="EMBL" id="AFZ20510.1"/>
    </source>
</evidence>
<proteinExistence type="predicted"/>
<dbReference type="SUPFAM" id="SSF81301">
    <property type="entry name" value="Nucleotidyltransferase"/>
    <property type="match status" value="1"/>
</dbReference>
<accession>K9WJC7</accession>
<dbReference type="Gene3D" id="3.30.460.40">
    <property type="match status" value="1"/>
</dbReference>
<dbReference type="Proteomes" id="UP000010471">
    <property type="component" value="Chromosome"/>
</dbReference>
<gene>
    <name evidence="1" type="ORF">Mic7113_4842</name>
</gene>
<keyword evidence="2" id="KW-1185">Reference proteome</keyword>
<dbReference type="EMBL" id="CP003630">
    <property type="protein sequence ID" value="AFZ20510.1"/>
    <property type="molecule type" value="Genomic_DNA"/>
</dbReference>